<evidence type="ECO:0000313" key="1">
    <source>
        <dbReference type="EMBL" id="ARO88069.1"/>
    </source>
</evidence>
<proteinExistence type="predicted"/>
<accession>A0A1W6SQK3</accession>
<dbReference type="AlphaFoldDB" id="A0A1W6SQK3"/>
<sequence>MQGEPLGMRGCNALRLNLFPALGVMMAMWPHQTGGRMAELRIGRLPASRCLASQGDLEYYFYSSFNIISIISKLNRGEILAI</sequence>
<protein>
    <submittedName>
        <fullName evidence="1">Uncharacterized protein</fullName>
    </submittedName>
</protein>
<dbReference type="EMBL" id="CP021106">
    <property type="protein sequence ID" value="ARO88069.1"/>
    <property type="molecule type" value="Genomic_DNA"/>
</dbReference>
<name>A0A1W6SQK3_9PROT</name>
<keyword evidence="2" id="KW-1185">Reference proteome</keyword>
<reference evidence="1 2" key="1">
    <citation type="journal article" date="2015" name="Int. J. Syst. Evol. Microbiol.">
        <title>Nitrosospira lacus sp. nov., a psychrotolerant, ammonia-oxidizing bacterium from sandy lake sediment.</title>
        <authorList>
            <person name="Urakawa H."/>
            <person name="Garcia J.C."/>
            <person name="Nielsen J.L."/>
            <person name="Le V.Q."/>
            <person name="Kozlowski J.A."/>
            <person name="Stein L.Y."/>
            <person name="Lim C.K."/>
            <person name="Pommerening-Roser A."/>
            <person name="Martens-Habbena W."/>
            <person name="Stahl D.A."/>
            <person name="Klotz M.G."/>
        </authorList>
    </citation>
    <scope>NUCLEOTIDE SEQUENCE [LARGE SCALE GENOMIC DNA]</scope>
    <source>
        <strain evidence="1 2">APG3</strain>
    </source>
</reference>
<dbReference type="KEGG" id="nlc:EBAPG3_009960"/>
<evidence type="ECO:0000313" key="2">
    <source>
        <dbReference type="Proteomes" id="UP000012179"/>
    </source>
</evidence>
<organism evidence="1 2">
    <name type="scientific">Nitrosospira lacus</name>
    <dbReference type="NCBI Taxonomy" id="1288494"/>
    <lineage>
        <taxon>Bacteria</taxon>
        <taxon>Pseudomonadati</taxon>
        <taxon>Pseudomonadota</taxon>
        <taxon>Betaproteobacteria</taxon>
        <taxon>Nitrosomonadales</taxon>
        <taxon>Nitrosomonadaceae</taxon>
        <taxon>Nitrosospira</taxon>
    </lineage>
</organism>
<dbReference type="Proteomes" id="UP000012179">
    <property type="component" value="Chromosome"/>
</dbReference>
<gene>
    <name evidence="1" type="ORF">EBAPG3_009960</name>
</gene>